<evidence type="ECO:0000259" key="4">
    <source>
        <dbReference type="PROSITE" id="PS01124"/>
    </source>
</evidence>
<reference evidence="5 6" key="1">
    <citation type="journal article" date="2022" name="Arch. Microbiol.">
        <title>Paraburkholderia bengalensis sp. nov. isolated from roots of Oryza sativa, IR64.</title>
        <authorList>
            <person name="Nag P."/>
            <person name="Mondal N."/>
            <person name="Sarkar J."/>
            <person name="Das S."/>
        </authorList>
    </citation>
    <scope>NUCLEOTIDE SEQUENCE [LARGE SCALE GENOMIC DNA]</scope>
    <source>
        <strain evidence="5 6">IR64_4_BI</strain>
    </source>
</reference>
<name>A0ABU8IK62_9BURK</name>
<gene>
    <name evidence="5" type="ORF">H3V53_01675</name>
</gene>
<dbReference type="SMART" id="SM00342">
    <property type="entry name" value="HTH_ARAC"/>
    <property type="match status" value="1"/>
</dbReference>
<accession>A0ABU8IK62</accession>
<evidence type="ECO:0000256" key="1">
    <source>
        <dbReference type="ARBA" id="ARBA00023015"/>
    </source>
</evidence>
<comment type="caution">
    <text evidence="5">The sequence shown here is derived from an EMBL/GenBank/DDBJ whole genome shotgun (WGS) entry which is preliminary data.</text>
</comment>
<dbReference type="InterPro" id="IPR020449">
    <property type="entry name" value="Tscrpt_reg_AraC-type_HTH"/>
</dbReference>
<dbReference type="InterPro" id="IPR009057">
    <property type="entry name" value="Homeodomain-like_sf"/>
</dbReference>
<dbReference type="Pfam" id="PF12833">
    <property type="entry name" value="HTH_18"/>
    <property type="match status" value="1"/>
</dbReference>
<dbReference type="InterPro" id="IPR035418">
    <property type="entry name" value="AraC-bd_2"/>
</dbReference>
<dbReference type="PROSITE" id="PS01124">
    <property type="entry name" value="HTH_ARAC_FAMILY_2"/>
    <property type="match status" value="1"/>
</dbReference>
<sequence>MLRAGFHGTVSVHACTHPGFGLRARGDGHRRLDVKTPSIEWSSSDVPPADRTDAWQSVLSSSYREWQVPRRLPATFYAHVKQHDFAGTGIVETVCDPCSGQRTRGQVRHDDELYVGVQLTTGGRERFRIGDSGVEVASGDVVVWTTDQVVEFEVLERLHKVTLMIPWSLMRERLPERKLPPRGGKIESRTGVGSLLAVHLLALSNEIASLDDSVQGSVSRSTLELLGIALSGQQPSAHFDASAAMLRRVQDYILQHLHEEDLNPTRIAEANRISLRYLHMLFQRSDMTVSGWMLDRRLHACKEALTNPAFNRQRISEIAFRYGFNSSSHFSRAFKEKYGVSPGDIRRTLSIGASGVSL</sequence>
<dbReference type="PANTHER" id="PTHR43280:SF31">
    <property type="entry name" value="TRANSCRIPTIONAL REGULATORY PROTEIN"/>
    <property type="match status" value="1"/>
</dbReference>
<dbReference type="PANTHER" id="PTHR43280">
    <property type="entry name" value="ARAC-FAMILY TRANSCRIPTIONAL REGULATOR"/>
    <property type="match status" value="1"/>
</dbReference>
<evidence type="ECO:0000256" key="2">
    <source>
        <dbReference type="ARBA" id="ARBA00023125"/>
    </source>
</evidence>
<dbReference type="InterPro" id="IPR018060">
    <property type="entry name" value="HTH_AraC"/>
</dbReference>
<protein>
    <submittedName>
        <fullName evidence="5">Helix-turn-helix domain-containing protein</fullName>
    </submittedName>
</protein>
<evidence type="ECO:0000256" key="3">
    <source>
        <dbReference type="ARBA" id="ARBA00023163"/>
    </source>
</evidence>
<keyword evidence="1" id="KW-0805">Transcription regulation</keyword>
<evidence type="ECO:0000313" key="6">
    <source>
        <dbReference type="Proteomes" id="UP001386437"/>
    </source>
</evidence>
<proteinExistence type="predicted"/>
<keyword evidence="6" id="KW-1185">Reference proteome</keyword>
<dbReference type="SUPFAM" id="SSF46689">
    <property type="entry name" value="Homeodomain-like"/>
    <property type="match status" value="1"/>
</dbReference>
<keyword evidence="3" id="KW-0804">Transcription</keyword>
<dbReference type="Proteomes" id="UP001386437">
    <property type="component" value="Unassembled WGS sequence"/>
</dbReference>
<dbReference type="Pfam" id="PF14525">
    <property type="entry name" value="AraC_binding_2"/>
    <property type="match status" value="1"/>
</dbReference>
<keyword evidence="2" id="KW-0238">DNA-binding</keyword>
<dbReference type="EMBL" id="JACFYJ010000002">
    <property type="protein sequence ID" value="MEI5995968.1"/>
    <property type="molecule type" value="Genomic_DNA"/>
</dbReference>
<feature type="domain" description="HTH araC/xylS-type" evidence="4">
    <location>
        <begin position="247"/>
        <end position="348"/>
    </location>
</feature>
<dbReference type="Gene3D" id="1.10.10.60">
    <property type="entry name" value="Homeodomain-like"/>
    <property type="match status" value="1"/>
</dbReference>
<organism evidence="5 6">
    <name type="scientific">Paraburkholderia bengalensis</name>
    <dbReference type="NCBI Taxonomy" id="2747562"/>
    <lineage>
        <taxon>Bacteria</taxon>
        <taxon>Pseudomonadati</taxon>
        <taxon>Pseudomonadota</taxon>
        <taxon>Betaproteobacteria</taxon>
        <taxon>Burkholderiales</taxon>
        <taxon>Burkholderiaceae</taxon>
        <taxon>Paraburkholderia</taxon>
    </lineage>
</organism>
<dbReference type="PRINTS" id="PR00032">
    <property type="entry name" value="HTHARAC"/>
</dbReference>
<evidence type="ECO:0000313" key="5">
    <source>
        <dbReference type="EMBL" id="MEI5995968.1"/>
    </source>
</evidence>